<proteinExistence type="predicted"/>
<dbReference type="SUPFAM" id="SSF50998">
    <property type="entry name" value="Quinoprotein alcohol dehydrogenase-like"/>
    <property type="match status" value="1"/>
</dbReference>
<gene>
    <name evidence="1" type="ORF">SJ05684_b57710</name>
</gene>
<geneLocation type="plasmid" evidence="2">
    <name>psj05684b</name>
</geneLocation>
<dbReference type="EMBL" id="CP023068">
    <property type="protein sequence ID" value="ASY66753.1"/>
    <property type="molecule type" value="Genomic_DNA"/>
</dbReference>
<keyword evidence="1" id="KW-0614">Plasmid</keyword>
<sequence length="373" mass="41186">MSTRFGEFQLLRAAHVVSRDRFCIAIHELDVDNQFSIILEYDGSFPQPWSRVEVRRNIADLTAEPDGSPNDRPYIAISDEGDVFFIRDEGILTEKISGAGVYSADADGSGAIRGITIADGYLYAFGLGGQIYRRNPDLGWQRLPISDQSAERHGSIASVKGETEVYAAGAIAPQTSAVSEDIEKAQLQAAAAGDFQRFEELSKEAERLAEQQGFTSMPAGMLLYKDGDLWVRVDRGDAPPLNDLFIETPERVWAVGTGGSILLGNAKDGFKDISFHGDRNLNLISITKLGNRMIVASDYGLHSFDGHSLSPLKPKLDPFTNRNVPNPKKVQSLGDVMFYFDYKHGVHRFDGENWEEIAIPPELLQKKFDGLGK</sequence>
<evidence type="ECO:0000313" key="1">
    <source>
        <dbReference type="EMBL" id="ASY66753.1"/>
    </source>
</evidence>
<dbReference type="Proteomes" id="UP000217211">
    <property type="component" value="Plasmid pSJ05684b"/>
</dbReference>
<dbReference type="InterPro" id="IPR011047">
    <property type="entry name" value="Quinoprotein_ADH-like_sf"/>
</dbReference>
<evidence type="ECO:0000313" key="2">
    <source>
        <dbReference type="Proteomes" id="UP000217211"/>
    </source>
</evidence>
<dbReference type="KEGG" id="esj:SJ05684_b57710"/>
<name>A0A249PLE2_9HYPH</name>
<reference evidence="1 2" key="1">
    <citation type="submission" date="2017-08" db="EMBL/GenBank/DDBJ databases">
        <title>Multipartite genome sequences of Sinorhizobium species nodulating soybeans.</title>
        <authorList>
            <person name="Tian C.F."/>
        </authorList>
    </citation>
    <scope>NUCLEOTIDE SEQUENCE [LARGE SCALE GENOMIC DNA]</scope>
    <source>
        <strain evidence="1 2">CCBAU 05684</strain>
        <plasmid evidence="2">psj05684b</plasmid>
    </source>
</reference>
<dbReference type="AlphaFoldDB" id="A0A249PLE2"/>
<dbReference type="STRING" id="716928.GCA_000261485_05564"/>
<dbReference type="RefSeq" id="WP_244426754.1">
    <property type="nucleotide sequence ID" value="NZ_AJQT01000172.1"/>
</dbReference>
<protein>
    <submittedName>
        <fullName evidence="1">Uncharacterized protein</fullName>
    </submittedName>
</protein>
<organism evidence="1 2">
    <name type="scientific">Sinorhizobium sojae CCBAU 05684</name>
    <dbReference type="NCBI Taxonomy" id="716928"/>
    <lineage>
        <taxon>Bacteria</taxon>
        <taxon>Pseudomonadati</taxon>
        <taxon>Pseudomonadota</taxon>
        <taxon>Alphaproteobacteria</taxon>
        <taxon>Hyphomicrobiales</taxon>
        <taxon>Rhizobiaceae</taxon>
        <taxon>Sinorhizobium/Ensifer group</taxon>
        <taxon>Sinorhizobium</taxon>
    </lineage>
</organism>
<accession>A0A249PLE2</accession>
<keyword evidence="2" id="KW-1185">Reference proteome</keyword>